<dbReference type="Proteomes" id="UP000295497">
    <property type="component" value="Chromosome"/>
</dbReference>
<feature type="compositionally biased region" description="Acidic residues" evidence="3">
    <location>
        <begin position="1410"/>
        <end position="1424"/>
    </location>
</feature>
<organism evidence="5 6">
    <name type="scientific">Sorangium cellulosum</name>
    <name type="common">Polyangium cellulosum</name>
    <dbReference type="NCBI Taxonomy" id="56"/>
    <lineage>
        <taxon>Bacteria</taxon>
        <taxon>Pseudomonadati</taxon>
        <taxon>Myxococcota</taxon>
        <taxon>Polyangia</taxon>
        <taxon>Polyangiales</taxon>
        <taxon>Polyangiaceae</taxon>
        <taxon>Sorangium</taxon>
    </lineage>
</organism>
<evidence type="ECO:0000256" key="4">
    <source>
        <dbReference type="SAM" id="SignalP"/>
    </source>
</evidence>
<dbReference type="SUPFAM" id="SSF51120">
    <property type="entry name" value="beta-Roll"/>
    <property type="match status" value="8"/>
</dbReference>
<evidence type="ECO:0008006" key="7">
    <source>
        <dbReference type="Google" id="ProtNLM"/>
    </source>
</evidence>
<feature type="region of interest" description="Disordered" evidence="3">
    <location>
        <begin position="1188"/>
        <end position="1244"/>
    </location>
</feature>
<comment type="subcellular location">
    <subcellularLocation>
        <location evidence="1">Secreted</location>
    </subcellularLocation>
</comment>
<dbReference type="GO" id="GO:0005576">
    <property type="term" value="C:extracellular region"/>
    <property type="evidence" value="ECO:0007669"/>
    <property type="project" value="UniProtKB-SubCell"/>
</dbReference>
<sequence>MKSITSKKRLLTILALSWTLGVVPASTAHALTWDDIAPKSGIVEGKWEGPANFELKWRASDGNINFELTSPNTGIYSANYGTNPTAIENGGVWNVPGEGNGVVTYGTNRGIKLEIPVGPNIALVTEGKMNDKWEYVPEKAEIEFALARPLSTSYKPDKSGVHQVGSHYETEAKLKFVLEGIQSGEPNWGYAIETSILGLEIINEEYVGFGKRGLLFNGMVGQLADFMRWRQDYLLDLSQGRAPNMSDVDAELTDLAMFLTFMNVGGDPLAIDLDDDGIETLGLDGSSSVLFDHDGDGVATATGWVAPDDGWIVRDRNGDGRINNGNELFGVNTVKLDGTMAVDGLDALSDLDTVRDGVIDAADAGFGGLRIWQDLNSNGRADLGELSSLAEMGISSIALSVTGNVSSSNGNTFSGTATYTRSDGTTGIVANLIPVESNFYAEFTTPVEISAEANALPYMGGSGFARPLREAMTIDPGLLSLVSEFAAEPTRDGQRRKVDEILARWAQAAPGGSLYHESIATNTPLWVRFDRVKKRDFDSQGGGAVTTSGSTSVSSGNVYGSRPDWGVTPLVPGATEAQTRTDLATLFSSEAERLGVSGHPRWLKEVLELSDHLMVNEYKKHLARLAVVEVFSGVASRNWDTLPSDERGKTANFSVTNTWGFDAAYRLIHERVYGALAVQTRLQSYLDLVPEPTAPGSLDFSALNARLQLELDSEYELVKSNDSLADLVDLVRHAGPSLMRFGWDPRPLIAGALDSTLDATMHRASESLGDGGCFWQPSAEMDLFAYYNEAYVGELQNRYSFFQHSGNANPYNRPDSFLVMLVPGDLCGQFHWFDYFWEGTIANPTKMVPARFEHHRNGHDIVWNAYQALTGIGDDLIFVAPTGAQHIDGGPGDDTYVVGANHGEFYLSGPEVSTDTLQFVDGIRREDVKLTRSGSNGLNLTIEVVSAPLATRTKIIVTGFFAGDGSGGSTLGEIAFSDGTFWTARDVRVKVLDNGDAGGSILGYQTADLIDAKGGDDGVSGQDGQDILIGGDGNDTLSGGNHGDYLLGGSGNDSLSGDSGDDVLDDDAGDDHFTGGDGDDLFLVGGLEAGNDIVDDVAGDNRLVFATDVTPEMITVRKEYNDMVIHVAGEGKSRRVKVRAHFDASDALGVDVVQIGEPAVAAWNREELKGMALAGTTGNDVITAFETSDTVSGGAGNDNISGRGGDDNLSGGDGNDTLDGGDQSDYLDGGNGDDTLTGGNHDDHLLGGAGNDNLLGHAGDDVLDGGAGNDHFTGGDGNDTHFVGGLDGGNDLVDDATGSNRLVLGADVTPGMVRVRNANRDMIITIASNGLSRQITVRGHFHESGTQGVDTVQIGDPATVTWNRADLRLLALIASPENDSIQGFASADIVSGGAGNDSIAGLGGNDVLAGDDGDDSIDGGDGDDQLAGGNGNDTLAGGNGNDVFDGGAGNDNMTGGAGDDVFNGGAGSDYFGGGDGNDTFFAGGLEGGTDLIGDLSGNNRLVLGTDVTPEMVSVRNVNRDLIVTIAAGGTYRQINVQMQFSTGNAYGIDVMQIGEPATATWTREDLRYLALAGTPGNDYITGYETADVVSGFAGDDTISGLGGNDALQGDDGNDNLSGGDGDDILEGGNGDDQLNGYLGNDVLVGGPGDDSMSGGDGSDTYYYSSGQDLIQNADMAAASIDTVIFDDSLAPSDLVFRKGGYNDLVISVRGRSDTLRVPVFLTGNSPSTFTIDRFQFGTAVDAPQLTADEVAYLMLYGDGNPINGDELANTLEGFLGADTISGFGGNDTLFGRAGDDTLNGMAGADDLYGEAGADTLSGGSGNDMLRGGAGSDRYLFSPGDGSDTIVQSSDGVLSDLDVIEIGGEATVIDGASFRRVNTRDIELRVGPGSALVVTIQGFLAGDAAATVSLVNEVDEVRWPDHTLCTKQRIRDALVASPSGTTLDARAVCGSDMQW</sequence>
<dbReference type="EMBL" id="CP012672">
    <property type="protein sequence ID" value="AUX37359.1"/>
    <property type="molecule type" value="Genomic_DNA"/>
</dbReference>
<feature type="region of interest" description="Disordered" evidence="3">
    <location>
        <begin position="1603"/>
        <end position="1630"/>
    </location>
</feature>
<keyword evidence="2" id="KW-0964">Secreted</keyword>
<protein>
    <recommendedName>
        <fullName evidence="7">Calcium-binding protein</fullName>
    </recommendedName>
</protein>
<evidence type="ECO:0000256" key="2">
    <source>
        <dbReference type="ARBA" id="ARBA00022525"/>
    </source>
</evidence>
<feature type="signal peptide" evidence="4">
    <location>
        <begin position="1"/>
        <end position="30"/>
    </location>
</feature>
<name>A0A4P2R2W6_SORCE</name>
<evidence type="ECO:0000313" key="5">
    <source>
        <dbReference type="EMBL" id="AUX37359.1"/>
    </source>
</evidence>
<dbReference type="InterPro" id="IPR018511">
    <property type="entry name" value="Hemolysin-typ_Ca-bd_CS"/>
</dbReference>
<evidence type="ECO:0000256" key="1">
    <source>
        <dbReference type="ARBA" id="ARBA00004613"/>
    </source>
</evidence>
<proteinExistence type="predicted"/>
<feature type="chain" id="PRO_5020825381" description="Calcium-binding protein" evidence="4">
    <location>
        <begin position="31"/>
        <end position="1954"/>
    </location>
</feature>
<dbReference type="PRINTS" id="PR00313">
    <property type="entry name" value="CABNDNGRPT"/>
</dbReference>
<dbReference type="Gene3D" id="2.150.10.10">
    <property type="entry name" value="Serralysin-like metalloprotease, C-terminal"/>
    <property type="match status" value="6"/>
</dbReference>
<keyword evidence="4" id="KW-0732">Signal</keyword>
<dbReference type="PROSITE" id="PS00330">
    <property type="entry name" value="HEMOLYSIN_CALCIUM"/>
    <property type="match status" value="13"/>
</dbReference>
<dbReference type="Pfam" id="PF00353">
    <property type="entry name" value="HemolysinCabind"/>
    <property type="match status" value="11"/>
</dbReference>
<dbReference type="GO" id="GO:0005509">
    <property type="term" value="F:calcium ion binding"/>
    <property type="evidence" value="ECO:0007669"/>
    <property type="project" value="InterPro"/>
</dbReference>
<accession>A0A4P2R2W6</accession>
<feature type="region of interest" description="Disordered" evidence="3">
    <location>
        <begin position="1410"/>
        <end position="1450"/>
    </location>
</feature>
<evidence type="ECO:0000256" key="3">
    <source>
        <dbReference type="SAM" id="MobiDB-lite"/>
    </source>
</evidence>
<dbReference type="InterPro" id="IPR050557">
    <property type="entry name" value="RTX_toxin/Mannuronan_C5-epim"/>
</dbReference>
<reference evidence="5 6" key="1">
    <citation type="submission" date="2015-09" db="EMBL/GenBank/DDBJ databases">
        <title>Sorangium comparison.</title>
        <authorList>
            <person name="Zaburannyi N."/>
            <person name="Bunk B."/>
            <person name="Overmann J."/>
            <person name="Mueller R."/>
        </authorList>
    </citation>
    <scope>NUCLEOTIDE SEQUENCE [LARGE SCALE GENOMIC DNA]</scope>
    <source>
        <strain evidence="5 6">So ce836</strain>
    </source>
</reference>
<dbReference type="InterPro" id="IPR011049">
    <property type="entry name" value="Serralysin-like_metalloprot_C"/>
</dbReference>
<evidence type="ECO:0000313" key="6">
    <source>
        <dbReference type="Proteomes" id="UP000295497"/>
    </source>
</evidence>
<dbReference type="PANTHER" id="PTHR38340:SF1">
    <property type="entry name" value="S-LAYER PROTEIN"/>
    <property type="match status" value="1"/>
</dbReference>
<feature type="compositionally biased region" description="Low complexity" evidence="3">
    <location>
        <begin position="1207"/>
        <end position="1221"/>
    </location>
</feature>
<gene>
    <name evidence="5" type="ORF">SOCE836_095820</name>
</gene>
<dbReference type="PANTHER" id="PTHR38340">
    <property type="entry name" value="S-LAYER PROTEIN"/>
    <property type="match status" value="1"/>
</dbReference>
<dbReference type="InterPro" id="IPR001343">
    <property type="entry name" value="Hemolysn_Ca-bd"/>
</dbReference>